<name>A0A1M6FIK0_9BACE</name>
<evidence type="ECO:0000313" key="1">
    <source>
        <dbReference type="EMBL" id="SHI97432.1"/>
    </source>
</evidence>
<dbReference type="EMBL" id="FQZN01000012">
    <property type="protein sequence ID" value="SHI97432.1"/>
    <property type="molecule type" value="Genomic_DNA"/>
</dbReference>
<dbReference type="GeneID" id="92715190"/>
<protein>
    <submittedName>
        <fullName evidence="1">Uncharacterized protein</fullName>
    </submittedName>
</protein>
<dbReference type="RefSeq" id="WP_262483994.1">
    <property type="nucleotide sequence ID" value="NZ_FQZN01000012.1"/>
</dbReference>
<proteinExistence type="predicted"/>
<organism evidence="1 2">
    <name type="scientific">Bacteroides stercorirosoris</name>
    <dbReference type="NCBI Taxonomy" id="871324"/>
    <lineage>
        <taxon>Bacteria</taxon>
        <taxon>Pseudomonadati</taxon>
        <taxon>Bacteroidota</taxon>
        <taxon>Bacteroidia</taxon>
        <taxon>Bacteroidales</taxon>
        <taxon>Bacteroidaceae</taxon>
        <taxon>Bacteroides</taxon>
    </lineage>
</organism>
<accession>A0A1M6FIK0</accession>
<dbReference type="Proteomes" id="UP000184192">
    <property type="component" value="Unassembled WGS sequence"/>
</dbReference>
<sequence length="43" mass="4605">MVSIFPGLNEGQDRIPFFFASRYTDTKVGSLSSGLIGGGVVRK</sequence>
<keyword evidence="2" id="KW-1185">Reference proteome</keyword>
<gene>
    <name evidence="1" type="ORF">SAMN05444350_11248</name>
</gene>
<reference evidence="2" key="1">
    <citation type="submission" date="2016-11" db="EMBL/GenBank/DDBJ databases">
        <authorList>
            <person name="Varghese N."/>
            <person name="Submissions S."/>
        </authorList>
    </citation>
    <scope>NUCLEOTIDE SEQUENCE [LARGE SCALE GENOMIC DNA]</scope>
    <source>
        <strain evidence="2">DSM 26884</strain>
    </source>
</reference>
<evidence type="ECO:0000313" key="2">
    <source>
        <dbReference type="Proteomes" id="UP000184192"/>
    </source>
</evidence>
<dbReference type="AlphaFoldDB" id="A0A1M6FIK0"/>